<comment type="caution">
    <text evidence="1">The sequence shown here is derived from an EMBL/GenBank/DDBJ whole genome shotgun (WGS) entry which is preliminary data.</text>
</comment>
<proteinExistence type="predicted"/>
<keyword evidence="2" id="KW-1185">Reference proteome</keyword>
<sequence length="86" mass="9788">MIMISEEQLKEIELRCNMAQRGPWKSYIEDRDHESGNSFIMTGEDENRGEDIELMGATDADFDFIAGAKQDIPLLIAEIRRLKALG</sequence>
<reference evidence="1 2" key="1">
    <citation type="journal article" date="2017" name="Int. J. Syst. Evol. Microbiol.">
        <title>Mucilaginibacterpsychrotolerans sp. nov., isolated from peatlands.</title>
        <authorList>
            <person name="Deng Y."/>
            <person name="Shen L."/>
            <person name="Xu B."/>
            <person name="Liu Y."/>
            <person name="Gu Z."/>
            <person name="Liu H."/>
            <person name="Zhou Y."/>
        </authorList>
    </citation>
    <scope>NUCLEOTIDE SEQUENCE [LARGE SCALE GENOMIC DNA]</scope>
    <source>
        <strain evidence="1 2">NH7-4</strain>
    </source>
</reference>
<protein>
    <submittedName>
        <fullName evidence="1">Uncharacterized protein</fullName>
    </submittedName>
</protein>
<dbReference type="OrthoDB" id="2088266at2"/>
<dbReference type="Proteomes" id="UP000297540">
    <property type="component" value="Unassembled WGS sequence"/>
</dbReference>
<dbReference type="EMBL" id="SOZE01000004">
    <property type="protein sequence ID" value="TFF39225.1"/>
    <property type="molecule type" value="Genomic_DNA"/>
</dbReference>
<evidence type="ECO:0000313" key="2">
    <source>
        <dbReference type="Proteomes" id="UP000297540"/>
    </source>
</evidence>
<organism evidence="1 2">
    <name type="scientific">Mucilaginibacter psychrotolerans</name>
    <dbReference type="NCBI Taxonomy" id="1524096"/>
    <lineage>
        <taxon>Bacteria</taxon>
        <taxon>Pseudomonadati</taxon>
        <taxon>Bacteroidota</taxon>
        <taxon>Sphingobacteriia</taxon>
        <taxon>Sphingobacteriales</taxon>
        <taxon>Sphingobacteriaceae</taxon>
        <taxon>Mucilaginibacter</taxon>
    </lineage>
</organism>
<dbReference type="AlphaFoldDB" id="A0A4Y8SKM1"/>
<gene>
    <name evidence="1" type="ORF">E2R66_06285</name>
</gene>
<accession>A0A4Y8SKM1</accession>
<name>A0A4Y8SKM1_9SPHI</name>
<evidence type="ECO:0000313" key="1">
    <source>
        <dbReference type="EMBL" id="TFF39225.1"/>
    </source>
</evidence>